<proteinExistence type="inferred from homology"/>
<evidence type="ECO:0000256" key="7">
    <source>
        <dbReference type="SAM" id="Coils"/>
    </source>
</evidence>
<keyword evidence="3" id="KW-0507">mRNA processing</keyword>
<dbReference type="PANTHER" id="PTHR13296:SF0">
    <property type="entry name" value="PRE-MRNA-SPLICING FACTOR SPF27"/>
    <property type="match status" value="1"/>
</dbReference>
<keyword evidence="10" id="KW-1185">Reference proteome</keyword>
<evidence type="ECO:0000256" key="5">
    <source>
        <dbReference type="ARBA" id="ARBA00023187"/>
    </source>
</evidence>
<keyword evidence="7" id="KW-0175">Coiled coil</keyword>
<evidence type="ECO:0000256" key="3">
    <source>
        <dbReference type="ARBA" id="ARBA00022664"/>
    </source>
</evidence>
<sequence>MSSLSYIDALPYYDKQLDDPSAKAAAQALIEAELRKTPQINDDDERLPRTIEVFPKSTELSALLDGYPSKPIRGIDTSKYQPPTIGEEPTLDELEKAEKQSRIGEGHMALRIENTSILSSHGPNAWLIRNYQLNSQLTELQSSLNNLKENVTDVNRSRRVFQEDTGKHLSKLESRWQDLIGSTVQLEMACKAMEGEVKPLRRKHESLKEEVESLEKQ</sequence>
<gene>
    <name evidence="9" type="ORF">IL334_005953</name>
</gene>
<reference evidence="9 10" key="1">
    <citation type="submission" date="2024-01" db="EMBL/GenBank/DDBJ databases">
        <title>Comparative genomics of Cryptococcus and Kwoniella reveals pathogenesis evolution and contrasting modes of karyotype evolution via chromosome fusion or intercentromeric recombination.</title>
        <authorList>
            <person name="Coelho M.A."/>
            <person name="David-Palma M."/>
            <person name="Shea T."/>
            <person name="Bowers K."/>
            <person name="McGinley-Smith S."/>
            <person name="Mohammad A.W."/>
            <person name="Gnirke A."/>
            <person name="Yurkov A.M."/>
            <person name="Nowrousian M."/>
            <person name="Sun S."/>
            <person name="Cuomo C.A."/>
            <person name="Heitman J."/>
        </authorList>
    </citation>
    <scope>NUCLEOTIDE SEQUENCE [LARGE SCALE GENOMIC DNA]</scope>
    <source>
        <strain evidence="9">CBS 11374</strain>
    </source>
</reference>
<keyword evidence="6" id="KW-0539">Nucleus</keyword>
<protein>
    <recommendedName>
        <fullName evidence="11">Pre-mRNA-splicing factor SPF27</fullName>
    </recommendedName>
</protein>
<name>A0ABZ1D552_9TREE</name>
<dbReference type="Proteomes" id="UP001329825">
    <property type="component" value="Chromosome 8"/>
</dbReference>
<dbReference type="Pfam" id="PF05700">
    <property type="entry name" value="BCAS2"/>
    <property type="match status" value="1"/>
</dbReference>
<dbReference type="EMBL" id="CP141888">
    <property type="protein sequence ID" value="WRT68971.1"/>
    <property type="molecule type" value="Genomic_DNA"/>
</dbReference>
<evidence type="ECO:0000313" key="9">
    <source>
        <dbReference type="EMBL" id="WRT68971.1"/>
    </source>
</evidence>
<accession>A0ABZ1D552</accession>
<evidence type="ECO:0000256" key="1">
    <source>
        <dbReference type="ARBA" id="ARBA00004123"/>
    </source>
</evidence>
<dbReference type="RefSeq" id="XP_062793710.1">
    <property type="nucleotide sequence ID" value="XM_062937659.1"/>
</dbReference>
<dbReference type="GeneID" id="87958083"/>
<evidence type="ECO:0000256" key="8">
    <source>
        <dbReference type="SAM" id="MobiDB-lite"/>
    </source>
</evidence>
<feature type="coiled-coil region" evidence="7">
    <location>
        <begin position="130"/>
        <end position="164"/>
    </location>
</feature>
<evidence type="ECO:0008006" key="11">
    <source>
        <dbReference type="Google" id="ProtNLM"/>
    </source>
</evidence>
<comment type="subcellular location">
    <subcellularLocation>
        <location evidence="1">Nucleus</location>
    </subcellularLocation>
</comment>
<organism evidence="9 10">
    <name type="scientific">Kwoniella shivajii</name>
    <dbReference type="NCBI Taxonomy" id="564305"/>
    <lineage>
        <taxon>Eukaryota</taxon>
        <taxon>Fungi</taxon>
        <taxon>Dikarya</taxon>
        <taxon>Basidiomycota</taxon>
        <taxon>Agaricomycotina</taxon>
        <taxon>Tremellomycetes</taxon>
        <taxon>Tremellales</taxon>
        <taxon>Cryptococcaceae</taxon>
        <taxon>Kwoniella</taxon>
    </lineage>
</organism>
<evidence type="ECO:0000256" key="2">
    <source>
        <dbReference type="ARBA" id="ARBA00010788"/>
    </source>
</evidence>
<comment type="similarity">
    <text evidence="2">Belongs to the SPF27 family.</text>
</comment>
<keyword evidence="4" id="KW-0747">Spliceosome</keyword>
<evidence type="ECO:0000256" key="4">
    <source>
        <dbReference type="ARBA" id="ARBA00022728"/>
    </source>
</evidence>
<feature type="region of interest" description="Disordered" evidence="8">
    <location>
        <begin position="198"/>
        <end position="217"/>
    </location>
</feature>
<dbReference type="PANTHER" id="PTHR13296">
    <property type="entry name" value="BCAS2 PROTEIN"/>
    <property type="match status" value="1"/>
</dbReference>
<feature type="compositionally biased region" description="Basic and acidic residues" evidence="8">
    <location>
        <begin position="206"/>
        <end position="217"/>
    </location>
</feature>
<evidence type="ECO:0000256" key="6">
    <source>
        <dbReference type="ARBA" id="ARBA00023242"/>
    </source>
</evidence>
<dbReference type="InterPro" id="IPR008409">
    <property type="entry name" value="SPF27"/>
</dbReference>
<evidence type="ECO:0000313" key="10">
    <source>
        <dbReference type="Proteomes" id="UP001329825"/>
    </source>
</evidence>
<keyword evidence="5" id="KW-0508">mRNA splicing</keyword>